<dbReference type="EMBL" id="BARS01022931">
    <property type="protein sequence ID" value="GAG05673.1"/>
    <property type="molecule type" value="Genomic_DNA"/>
</dbReference>
<accession>X0UZF4</accession>
<feature type="non-terminal residue" evidence="1">
    <location>
        <position position="1"/>
    </location>
</feature>
<proteinExistence type="predicted"/>
<sequence length="64" mass="6904">RYNFGGPNETVAERIAYLNFSIGSSPNQVDVTVTTLYDPSQPESADNPQVTLISSVVLRAMSAN</sequence>
<protein>
    <submittedName>
        <fullName evidence="1">Uncharacterized protein</fullName>
    </submittedName>
</protein>
<dbReference type="AlphaFoldDB" id="X0UZF4"/>
<evidence type="ECO:0000313" key="1">
    <source>
        <dbReference type="EMBL" id="GAG05673.1"/>
    </source>
</evidence>
<reference evidence="1" key="1">
    <citation type="journal article" date="2014" name="Front. Microbiol.">
        <title>High frequency of phylogenetically diverse reductive dehalogenase-homologous genes in deep subseafloor sedimentary metagenomes.</title>
        <authorList>
            <person name="Kawai M."/>
            <person name="Futagami T."/>
            <person name="Toyoda A."/>
            <person name="Takaki Y."/>
            <person name="Nishi S."/>
            <person name="Hori S."/>
            <person name="Arai W."/>
            <person name="Tsubouchi T."/>
            <person name="Morono Y."/>
            <person name="Uchiyama I."/>
            <person name="Ito T."/>
            <person name="Fujiyama A."/>
            <person name="Inagaki F."/>
            <person name="Takami H."/>
        </authorList>
    </citation>
    <scope>NUCLEOTIDE SEQUENCE</scope>
    <source>
        <strain evidence="1">Expedition CK06-06</strain>
    </source>
</reference>
<comment type="caution">
    <text evidence="1">The sequence shown here is derived from an EMBL/GenBank/DDBJ whole genome shotgun (WGS) entry which is preliminary data.</text>
</comment>
<gene>
    <name evidence="1" type="ORF">S01H1_36588</name>
</gene>
<organism evidence="1">
    <name type="scientific">marine sediment metagenome</name>
    <dbReference type="NCBI Taxonomy" id="412755"/>
    <lineage>
        <taxon>unclassified sequences</taxon>
        <taxon>metagenomes</taxon>
        <taxon>ecological metagenomes</taxon>
    </lineage>
</organism>
<name>X0UZF4_9ZZZZ</name>